<organism evidence="1 2">
    <name type="scientific">Citrobacter koseri (strain ATCC BAA-895 / CDC 4225-83 / SGSC4696)</name>
    <dbReference type="NCBI Taxonomy" id="290338"/>
    <lineage>
        <taxon>Bacteria</taxon>
        <taxon>Pseudomonadati</taxon>
        <taxon>Pseudomonadota</taxon>
        <taxon>Gammaproteobacteria</taxon>
        <taxon>Enterobacterales</taxon>
        <taxon>Enterobacteriaceae</taxon>
        <taxon>Citrobacter</taxon>
    </lineage>
</organism>
<evidence type="ECO:0000313" key="1">
    <source>
        <dbReference type="EMBL" id="ABV14973.1"/>
    </source>
</evidence>
<protein>
    <submittedName>
        <fullName evidence="1">Uncharacterized protein</fullName>
    </submittedName>
</protein>
<gene>
    <name evidence="1" type="ordered locus">CKO_03897</name>
</gene>
<proteinExistence type="predicted"/>
<sequence length="83" mass="9035">MASASRSAINLSMYSFFTLLVSAFVSGRPCAMRARSSSVFSSRCSRSVISFWVMRGSAINVPSVSQITQCTAKCRGCVGRIRR</sequence>
<accession>A8ANA9</accession>
<keyword evidence="2" id="KW-1185">Reference proteome</keyword>
<dbReference type="Proteomes" id="UP000008148">
    <property type="component" value="Chromosome"/>
</dbReference>
<dbReference type="AlphaFoldDB" id="A8ANA9"/>
<dbReference type="HOGENOM" id="CLU_2536535_0_0_6"/>
<dbReference type="EMBL" id="CP000822">
    <property type="protein sequence ID" value="ABV14973.1"/>
    <property type="molecule type" value="Genomic_DNA"/>
</dbReference>
<name>A8ANA9_CITK8</name>
<dbReference type="KEGG" id="cko:CKO_03897"/>
<evidence type="ECO:0000313" key="2">
    <source>
        <dbReference type="Proteomes" id="UP000008148"/>
    </source>
</evidence>
<reference evidence="1 2" key="1">
    <citation type="submission" date="2007-08" db="EMBL/GenBank/DDBJ databases">
        <authorList>
            <consortium name="The Citrobacter koseri Genome Sequencing Project"/>
            <person name="McClelland M."/>
            <person name="Sanderson E.K."/>
            <person name="Porwollik S."/>
            <person name="Spieth J."/>
            <person name="Clifton W.S."/>
            <person name="Latreille P."/>
            <person name="Courtney L."/>
            <person name="Wang C."/>
            <person name="Pepin K."/>
            <person name="Bhonagiri V."/>
            <person name="Nash W."/>
            <person name="Johnson M."/>
            <person name="Thiruvilangam P."/>
            <person name="Wilson R."/>
        </authorList>
    </citation>
    <scope>NUCLEOTIDE SEQUENCE [LARGE SCALE GENOMIC DNA]</scope>
    <source>
        <strain evidence="2">ATCC BAA-895 / CDC 4225-83 / SGSC4696</strain>
    </source>
</reference>